<accession>A0A4C1U4R1</accession>
<name>A0A4C1U4R1_EUMVA</name>
<gene>
    <name evidence="2" type="ORF">EVAR_11930_1</name>
</gene>
<dbReference type="Proteomes" id="UP000299102">
    <property type="component" value="Unassembled WGS sequence"/>
</dbReference>
<feature type="region of interest" description="Disordered" evidence="1">
    <location>
        <begin position="97"/>
        <end position="131"/>
    </location>
</feature>
<evidence type="ECO:0000313" key="3">
    <source>
        <dbReference type="Proteomes" id="UP000299102"/>
    </source>
</evidence>
<reference evidence="2 3" key="1">
    <citation type="journal article" date="2019" name="Commun. Biol.">
        <title>The bagworm genome reveals a unique fibroin gene that provides high tensile strength.</title>
        <authorList>
            <person name="Kono N."/>
            <person name="Nakamura H."/>
            <person name="Ohtoshi R."/>
            <person name="Tomita M."/>
            <person name="Numata K."/>
            <person name="Arakawa K."/>
        </authorList>
    </citation>
    <scope>NUCLEOTIDE SEQUENCE [LARGE SCALE GENOMIC DNA]</scope>
</reference>
<keyword evidence="3" id="KW-1185">Reference proteome</keyword>
<dbReference type="EMBL" id="BGZK01000128">
    <property type="protein sequence ID" value="GBP21332.1"/>
    <property type="molecule type" value="Genomic_DNA"/>
</dbReference>
<proteinExistence type="predicted"/>
<comment type="caution">
    <text evidence="2">The sequence shown here is derived from an EMBL/GenBank/DDBJ whole genome shotgun (WGS) entry which is preliminary data.</text>
</comment>
<sequence>MSRVTQSQIAAQQVEVAVITGTAVTLTASSFPATHLSILLMEISIQGCRQNEQAMKQVRRQMEYLLHLSTDLFHRQLEERARELALDRPIDRNNRSVDWMSRQAREQTQKHTRQHYEAPRRGEDNPQKNVGRVEVEPTFYFRSHYQYNGIGLTAIT</sequence>
<evidence type="ECO:0000256" key="1">
    <source>
        <dbReference type="SAM" id="MobiDB-lite"/>
    </source>
</evidence>
<organism evidence="2 3">
    <name type="scientific">Eumeta variegata</name>
    <name type="common">Bagworm moth</name>
    <name type="synonym">Eumeta japonica</name>
    <dbReference type="NCBI Taxonomy" id="151549"/>
    <lineage>
        <taxon>Eukaryota</taxon>
        <taxon>Metazoa</taxon>
        <taxon>Ecdysozoa</taxon>
        <taxon>Arthropoda</taxon>
        <taxon>Hexapoda</taxon>
        <taxon>Insecta</taxon>
        <taxon>Pterygota</taxon>
        <taxon>Neoptera</taxon>
        <taxon>Endopterygota</taxon>
        <taxon>Lepidoptera</taxon>
        <taxon>Glossata</taxon>
        <taxon>Ditrysia</taxon>
        <taxon>Tineoidea</taxon>
        <taxon>Psychidae</taxon>
        <taxon>Oiketicinae</taxon>
        <taxon>Eumeta</taxon>
    </lineage>
</organism>
<feature type="compositionally biased region" description="Basic and acidic residues" evidence="1">
    <location>
        <begin position="103"/>
        <end position="131"/>
    </location>
</feature>
<dbReference type="AlphaFoldDB" id="A0A4C1U4R1"/>
<evidence type="ECO:0000313" key="2">
    <source>
        <dbReference type="EMBL" id="GBP21332.1"/>
    </source>
</evidence>
<protein>
    <submittedName>
        <fullName evidence="2">Uncharacterized protein</fullName>
    </submittedName>
</protein>